<evidence type="ECO:0000256" key="1">
    <source>
        <dbReference type="ARBA" id="ARBA00006723"/>
    </source>
</evidence>
<evidence type="ECO:0000313" key="4">
    <source>
        <dbReference type="EMBL" id="TXC65554.1"/>
    </source>
</evidence>
<dbReference type="AlphaFoldDB" id="A0A5C6TY60"/>
<dbReference type="NCBIfam" id="NF001966">
    <property type="entry name" value="PRK00745.1"/>
    <property type="match status" value="1"/>
</dbReference>
<name>A0A5C6TY60_9BURK</name>
<dbReference type="PANTHER" id="PTHR35530:SF1">
    <property type="entry name" value="2-HYDROXYMUCONATE TAUTOMERASE"/>
    <property type="match status" value="1"/>
</dbReference>
<accession>A0A5C6TY60</accession>
<gene>
    <name evidence="4" type="ORF">FSC37_03915</name>
</gene>
<keyword evidence="5" id="KW-1185">Reference proteome</keyword>
<dbReference type="EMBL" id="VOPW01000001">
    <property type="protein sequence ID" value="TXC65554.1"/>
    <property type="molecule type" value="Genomic_DNA"/>
</dbReference>
<dbReference type="SUPFAM" id="SSF55331">
    <property type="entry name" value="Tautomerase/MIF"/>
    <property type="match status" value="1"/>
</dbReference>
<dbReference type="InterPro" id="IPR004370">
    <property type="entry name" value="4-OT-like_dom"/>
</dbReference>
<organism evidence="4 5">
    <name type="scientific">Piscinibacter aquaticus</name>
    <dbReference type="NCBI Taxonomy" id="392597"/>
    <lineage>
        <taxon>Bacteria</taxon>
        <taxon>Pseudomonadati</taxon>
        <taxon>Pseudomonadota</taxon>
        <taxon>Betaproteobacteria</taxon>
        <taxon>Burkholderiales</taxon>
        <taxon>Sphaerotilaceae</taxon>
        <taxon>Piscinibacter</taxon>
    </lineage>
</organism>
<keyword evidence="2" id="KW-0413">Isomerase</keyword>
<dbReference type="Gene3D" id="3.30.429.10">
    <property type="entry name" value="Macrophage Migration Inhibitory Factor"/>
    <property type="match status" value="1"/>
</dbReference>
<sequence length="68" mass="7408">MPTLHVEFFEGRTVEQKRALAKELTEACVRVLGGSADSVDVIFTDVKREDWATGGVLWSDKAAKPASS</sequence>
<evidence type="ECO:0000313" key="5">
    <source>
        <dbReference type="Proteomes" id="UP000321832"/>
    </source>
</evidence>
<dbReference type="Pfam" id="PF01361">
    <property type="entry name" value="Tautomerase"/>
    <property type="match status" value="1"/>
</dbReference>
<protein>
    <submittedName>
        <fullName evidence="4">4-oxalocrotonate tautomerase</fullName>
    </submittedName>
</protein>
<proteinExistence type="inferred from homology"/>
<dbReference type="GO" id="GO:0016853">
    <property type="term" value="F:isomerase activity"/>
    <property type="evidence" value="ECO:0007669"/>
    <property type="project" value="UniProtKB-KW"/>
</dbReference>
<feature type="domain" description="4-oxalocrotonate tautomerase-like" evidence="3">
    <location>
        <begin position="2"/>
        <end position="60"/>
    </location>
</feature>
<dbReference type="PANTHER" id="PTHR35530">
    <property type="entry name" value="TAUTOMERASE-RELATED"/>
    <property type="match status" value="1"/>
</dbReference>
<dbReference type="Proteomes" id="UP000321832">
    <property type="component" value="Unassembled WGS sequence"/>
</dbReference>
<dbReference type="InterPro" id="IPR014347">
    <property type="entry name" value="Tautomerase/MIF_sf"/>
</dbReference>
<evidence type="ECO:0000259" key="3">
    <source>
        <dbReference type="Pfam" id="PF01361"/>
    </source>
</evidence>
<evidence type="ECO:0000256" key="2">
    <source>
        <dbReference type="ARBA" id="ARBA00023235"/>
    </source>
</evidence>
<comment type="caution">
    <text evidence="4">The sequence shown here is derived from an EMBL/GenBank/DDBJ whole genome shotgun (WGS) entry which is preliminary data.</text>
</comment>
<comment type="similarity">
    <text evidence="1">Belongs to the 4-oxalocrotonate tautomerase family.</text>
</comment>
<reference evidence="4 5" key="1">
    <citation type="submission" date="2019-08" db="EMBL/GenBank/DDBJ databases">
        <authorList>
            <person name="Khan S.A."/>
            <person name="Jeon C.O."/>
            <person name="Jeong S.E."/>
        </authorList>
    </citation>
    <scope>NUCLEOTIDE SEQUENCE [LARGE SCALE GENOMIC DNA]</scope>
    <source>
        <strain evidence="5">IMCC1728</strain>
    </source>
</reference>